<keyword evidence="7" id="KW-0560">Oxidoreductase</keyword>
<evidence type="ECO:0000256" key="9">
    <source>
        <dbReference type="ARBA" id="ARBA00023157"/>
    </source>
</evidence>
<dbReference type="PANTHER" id="PTHR11133">
    <property type="entry name" value="SACCHAROPINE DEHYDROGENASE"/>
    <property type="match status" value="1"/>
</dbReference>
<feature type="domain" description="Alanine dehydrogenase/pyridine nucleotide transhydrogenase N-terminal" evidence="15">
    <location>
        <begin position="8"/>
        <end position="141"/>
    </location>
</feature>
<dbReference type="SUPFAM" id="SSF51735">
    <property type="entry name" value="NAD(P)-binding Rossmann-fold domains"/>
    <property type="match status" value="1"/>
</dbReference>
<dbReference type="InterPro" id="IPR007698">
    <property type="entry name" value="AlaDH/PNT_NAD(H)-bd"/>
</dbReference>
<dbReference type="PIRSF" id="PIRSF018250">
    <property type="entry name" value="Saccharopine_DH_Lys"/>
    <property type="match status" value="1"/>
</dbReference>
<gene>
    <name evidence="16" type="ORF">MOPEL_135_01780</name>
</gene>
<dbReference type="EMBL" id="BAFE01000094">
    <property type="protein sequence ID" value="GAB49940.1"/>
    <property type="molecule type" value="Genomic_DNA"/>
</dbReference>
<evidence type="ECO:0000256" key="11">
    <source>
        <dbReference type="ARBA" id="ARBA00047860"/>
    </source>
</evidence>
<feature type="binding site" evidence="13">
    <location>
        <position position="209"/>
    </location>
    <ligand>
        <name>NAD(+)</name>
        <dbReference type="ChEBI" id="CHEBI:57540"/>
    </ligand>
</feature>
<keyword evidence="9" id="KW-1015">Disulfide bond</keyword>
<dbReference type="RefSeq" id="WP_009760597.1">
    <property type="nucleotide sequence ID" value="NZ_BAFE01000094.1"/>
</dbReference>
<comment type="catalytic activity">
    <reaction evidence="11">
        <text>L-saccharopine + NAD(+) + H2O = L-lysine + 2-oxoglutarate + NADH + H(+)</text>
        <dbReference type="Rhea" id="RHEA:12440"/>
        <dbReference type="ChEBI" id="CHEBI:15377"/>
        <dbReference type="ChEBI" id="CHEBI:15378"/>
        <dbReference type="ChEBI" id="CHEBI:16810"/>
        <dbReference type="ChEBI" id="CHEBI:32551"/>
        <dbReference type="ChEBI" id="CHEBI:57540"/>
        <dbReference type="ChEBI" id="CHEBI:57945"/>
        <dbReference type="ChEBI" id="CHEBI:57951"/>
        <dbReference type="EC" id="1.5.1.7"/>
    </reaction>
</comment>
<dbReference type="EC" id="1.5.1.7" evidence="4"/>
<organism evidence="16 17">
    <name type="scientific">Mobilicoccus pelagius NBRC 104925</name>
    <dbReference type="NCBI Taxonomy" id="1089455"/>
    <lineage>
        <taxon>Bacteria</taxon>
        <taxon>Bacillati</taxon>
        <taxon>Actinomycetota</taxon>
        <taxon>Actinomycetes</taxon>
        <taxon>Micrococcales</taxon>
        <taxon>Dermatophilaceae</taxon>
        <taxon>Mobilicoccus</taxon>
    </lineage>
</organism>
<evidence type="ECO:0000256" key="7">
    <source>
        <dbReference type="ARBA" id="ARBA00023002"/>
    </source>
</evidence>
<proteinExistence type="inferred from homology"/>
<dbReference type="GO" id="GO:0019878">
    <property type="term" value="P:lysine biosynthetic process via aminoadipic acid"/>
    <property type="evidence" value="ECO:0007669"/>
    <property type="project" value="UniProtKB-UniPathway"/>
</dbReference>
<keyword evidence="8 13" id="KW-0520">NAD</keyword>
<dbReference type="eggNOG" id="COG0686">
    <property type="taxonomic scope" value="Bacteria"/>
</dbReference>
<sequence>MTDRPQLWLRHEVRPGEGRAAISPHSARVLREAGFPITVEESDQRSFPLQEYVDAGCETAPTNSWPEAPEDAIVVGLKELPEGDTPLRDHVYFGHAFKHQHGAKQLLERFVAGGGTLLDLEYLVDENGRRVAAFGYWAGYVGAALAVLDHRGRLEPSMARRTKEELDALLREDAEGDEATALVIGALGRSGRGACDALEVAGIATTRWDVEETKNLDKEALIGHDILVNCVMVSTPVPPFVTAEDLDAPGRRLSVISDVTCDVTSDCNVLPIYDDITSWPEPVRVLRPADPENGHPEVRIIAIDNLPSLLPAEAAGTYAEDLLPTLLTLPDGDVWQRARARFEQALADEGLTR</sequence>
<comment type="similarity">
    <text evidence="2">Belongs to the AlaDH/PNT family.</text>
</comment>
<dbReference type="UniPathway" id="UPA00033">
    <property type="reaction ID" value="UER00034"/>
</dbReference>
<dbReference type="Pfam" id="PF05222">
    <property type="entry name" value="AlaDh_PNT_N"/>
    <property type="match status" value="1"/>
</dbReference>
<evidence type="ECO:0000256" key="12">
    <source>
        <dbReference type="PIRSR" id="PIRSR018250-1"/>
    </source>
</evidence>
<dbReference type="STRING" id="1089455.MOPEL_135_01780"/>
<evidence type="ECO:0000259" key="15">
    <source>
        <dbReference type="SMART" id="SM01003"/>
    </source>
</evidence>
<protein>
    <recommendedName>
        <fullName evidence="5">Saccharopine dehydrogenase [NAD(+), L-lysine-forming]</fullName>
        <ecNumber evidence="4">1.5.1.7</ecNumber>
    </recommendedName>
    <alternativeName>
        <fullName evidence="10">Lysine--2-oxoglutarate reductase</fullName>
    </alternativeName>
</protein>
<evidence type="ECO:0000256" key="8">
    <source>
        <dbReference type="ARBA" id="ARBA00023027"/>
    </source>
</evidence>
<dbReference type="InterPro" id="IPR007886">
    <property type="entry name" value="AlaDH/PNT_N"/>
</dbReference>
<dbReference type="CDD" id="cd12188">
    <property type="entry name" value="SDH"/>
    <property type="match status" value="1"/>
</dbReference>
<dbReference type="Gene3D" id="3.40.50.720">
    <property type="entry name" value="NAD(P)-binding Rossmann-like Domain"/>
    <property type="match status" value="2"/>
</dbReference>
<dbReference type="GO" id="GO:0004754">
    <property type="term" value="F:saccharopine dehydrogenase (NAD+, L-lysine-forming) activity"/>
    <property type="evidence" value="ECO:0007669"/>
    <property type="project" value="UniProtKB-EC"/>
</dbReference>
<dbReference type="InterPro" id="IPR027281">
    <property type="entry name" value="Lys1"/>
</dbReference>
<dbReference type="PANTHER" id="PTHR11133:SF23">
    <property type="entry name" value="SACCHAROPINE DEHYDROGENASE [NAD(+), L-LYSINE-FORMING]"/>
    <property type="match status" value="1"/>
</dbReference>
<feature type="binding site" evidence="13">
    <location>
        <begin position="188"/>
        <end position="189"/>
    </location>
    <ligand>
        <name>NAD(+)</name>
        <dbReference type="ChEBI" id="CHEBI:57540"/>
    </ligand>
</feature>
<evidence type="ECO:0000259" key="14">
    <source>
        <dbReference type="SMART" id="SM01002"/>
    </source>
</evidence>
<comment type="pathway">
    <text evidence="1">Amino-acid biosynthesis; L-lysine biosynthesis via AAA pathway; L-lysine from L-alpha-aminoadipate (fungal route): step 3/3.</text>
</comment>
<dbReference type="InterPro" id="IPR051168">
    <property type="entry name" value="AASS"/>
</dbReference>
<evidence type="ECO:0000256" key="6">
    <source>
        <dbReference type="ARBA" id="ARBA00022605"/>
    </source>
</evidence>
<dbReference type="SMART" id="SM01003">
    <property type="entry name" value="AlaDh_PNT_N"/>
    <property type="match status" value="1"/>
</dbReference>
<evidence type="ECO:0000256" key="4">
    <source>
        <dbReference type="ARBA" id="ARBA00012847"/>
    </source>
</evidence>
<reference evidence="16 17" key="1">
    <citation type="submission" date="2012-02" db="EMBL/GenBank/DDBJ databases">
        <title>Whole genome shotgun sequence of Mobilicoccus pelagius NBRC 104925.</title>
        <authorList>
            <person name="Yoshida Y."/>
            <person name="Hosoyama A."/>
            <person name="Tsuchikane K."/>
            <person name="Katsumata H."/>
            <person name="Yamazaki S."/>
            <person name="Fujita N."/>
        </authorList>
    </citation>
    <scope>NUCLEOTIDE SEQUENCE [LARGE SCALE GENOMIC DNA]</scope>
    <source>
        <strain evidence="16 17">NBRC 104925</strain>
    </source>
</reference>
<comment type="caution">
    <text evidence="16">The sequence shown here is derived from an EMBL/GenBank/DDBJ whole genome shotgun (WGS) entry which is preliminary data.</text>
</comment>
<evidence type="ECO:0000256" key="13">
    <source>
        <dbReference type="PIRSR" id="PIRSR018250-3"/>
    </source>
</evidence>
<feature type="domain" description="Alanine dehydrogenase/pyridine nucleotide transhydrogenase NAD(H)-binding" evidence="14">
    <location>
        <begin position="166"/>
        <end position="302"/>
    </location>
</feature>
<comment type="subunit">
    <text evidence="3">Monomer.</text>
</comment>
<keyword evidence="17" id="KW-1185">Reference proteome</keyword>
<keyword evidence="6" id="KW-0028">Amino-acid biosynthesis</keyword>
<evidence type="ECO:0000256" key="3">
    <source>
        <dbReference type="ARBA" id="ARBA00011245"/>
    </source>
</evidence>
<dbReference type="InterPro" id="IPR036291">
    <property type="entry name" value="NAD(P)-bd_dom_sf"/>
</dbReference>
<evidence type="ECO:0000256" key="1">
    <source>
        <dbReference type="ARBA" id="ARBA00004884"/>
    </source>
</evidence>
<dbReference type="OrthoDB" id="502334at2"/>
<dbReference type="SUPFAM" id="SSF52283">
    <property type="entry name" value="Formate/glycerate dehydrogenase catalytic domain-like"/>
    <property type="match status" value="1"/>
</dbReference>
<name>H5UW32_9MICO</name>
<evidence type="ECO:0000256" key="10">
    <source>
        <dbReference type="ARBA" id="ARBA00033228"/>
    </source>
</evidence>
<dbReference type="GO" id="GO:0005737">
    <property type="term" value="C:cytoplasm"/>
    <property type="evidence" value="ECO:0007669"/>
    <property type="project" value="TreeGrafter"/>
</dbReference>
<evidence type="ECO:0000256" key="5">
    <source>
        <dbReference type="ARBA" id="ARBA00021221"/>
    </source>
</evidence>
<dbReference type="SMART" id="SM01002">
    <property type="entry name" value="AlaDh_PNT_C"/>
    <property type="match status" value="1"/>
</dbReference>
<dbReference type="AlphaFoldDB" id="H5UW32"/>
<feature type="active site" description="Proton donor" evidence="12">
    <location>
        <position position="95"/>
    </location>
</feature>
<evidence type="ECO:0000256" key="2">
    <source>
        <dbReference type="ARBA" id="ARBA00005689"/>
    </source>
</evidence>
<feature type="binding site" evidence="13">
    <location>
        <begin position="303"/>
        <end position="306"/>
    </location>
    <ligand>
        <name>NAD(+)</name>
        <dbReference type="ChEBI" id="CHEBI:57540"/>
    </ligand>
</feature>
<feature type="binding site" evidence="13">
    <location>
        <position position="213"/>
    </location>
    <ligand>
        <name>NAD(+)</name>
        <dbReference type="ChEBI" id="CHEBI:57540"/>
    </ligand>
</feature>
<evidence type="ECO:0000313" key="17">
    <source>
        <dbReference type="Proteomes" id="UP000004367"/>
    </source>
</evidence>
<evidence type="ECO:0000313" key="16">
    <source>
        <dbReference type="EMBL" id="GAB49940.1"/>
    </source>
</evidence>
<accession>H5UW32</accession>
<feature type="active site" description="Proton acceptor" evidence="12">
    <location>
        <position position="78"/>
    </location>
</feature>
<feature type="binding site" evidence="13">
    <location>
        <position position="129"/>
    </location>
    <ligand>
        <name>NAD(+)</name>
        <dbReference type="ChEBI" id="CHEBI:57540"/>
    </ligand>
</feature>
<feature type="binding site" evidence="13">
    <location>
        <position position="259"/>
    </location>
    <ligand>
        <name>NAD(+)</name>
        <dbReference type="ChEBI" id="CHEBI:57540"/>
    </ligand>
</feature>
<dbReference type="Proteomes" id="UP000004367">
    <property type="component" value="Unassembled WGS sequence"/>
</dbReference>